<dbReference type="EMBL" id="SLZW01000015">
    <property type="protein sequence ID" value="TCS59861.1"/>
    <property type="molecule type" value="Genomic_DNA"/>
</dbReference>
<dbReference type="AlphaFoldDB" id="A0A4V2UMX4"/>
<evidence type="ECO:0008006" key="3">
    <source>
        <dbReference type="Google" id="ProtNLM"/>
    </source>
</evidence>
<evidence type="ECO:0000313" key="1">
    <source>
        <dbReference type="EMBL" id="TCS59861.1"/>
    </source>
</evidence>
<proteinExistence type="predicted"/>
<sequence length="66" mass="7543">MKKIITTSDLQNSPLEELKVAFNKAQQDLTKSEPNSPERRNALASIENIRRAMNSRHIQRPKPPGF</sequence>
<keyword evidence="2" id="KW-1185">Reference proteome</keyword>
<protein>
    <recommendedName>
        <fullName evidence="3">50S ribosomal protein L29</fullName>
    </recommendedName>
</protein>
<dbReference type="RefSeq" id="WP_132940185.1">
    <property type="nucleotide sequence ID" value="NZ_CP119676.1"/>
</dbReference>
<gene>
    <name evidence="1" type="ORF">EDD55_1157</name>
</gene>
<evidence type="ECO:0000313" key="2">
    <source>
        <dbReference type="Proteomes" id="UP000295304"/>
    </source>
</evidence>
<organism evidence="1 2">
    <name type="scientific">Varunaivibrio sulfuroxidans</name>
    <dbReference type="NCBI Taxonomy" id="1773489"/>
    <lineage>
        <taxon>Bacteria</taxon>
        <taxon>Pseudomonadati</taxon>
        <taxon>Pseudomonadota</taxon>
        <taxon>Alphaproteobacteria</taxon>
        <taxon>Rhodospirillales</taxon>
        <taxon>Magnetovibrionaceae</taxon>
        <taxon>Varunaivibrio</taxon>
    </lineage>
</organism>
<comment type="caution">
    <text evidence="1">The sequence shown here is derived from an EMBL/GenBank/DDBJ whole genome shotgun (WGS) entry which is preliminary data.</text>
</comment>
<reference evidence="1 2" key="1">
    <citation type="submission" date="2019-03" db="EMBL/GenBank/DDBJ databases">
        <title>Genomic Encyclopedia of Type Strains, Phase IV (KMG-IV): sequencing the most valuable type-strain genomes for metagenomic binning, comparative biology and taxonomic classification.</title>
        <authorList>
            <person name="Goeker M."/>
        </authorList>
    </citation>
    <scope>NUCLEOTIDE SEQUENCE [LARGE SCALE GENOMIC DNA]</scope>
    <source>
        <strain evidence="1 2">DSM 101688</strain>
    </source>
</reference>
<name>A0A4V2UMX4_9PROT</name>
<dbReference type="Proteomes" id="UP000295304">
    <property type="component" value="Unassembled WGS sequence"/>
</dbReference>
<dbReference type="OrthoDB" id="7869763at2"/>
<accession>A0A4V2UMX4</accession>